<accession>A0A1I1ZGD6</accession>
<name>A0A1I1ZGD6_9BACI</name>
<dbReference type="AlphaFoldDB" id="A0A1I1ZGD6"/>
<evidence type="ECO:0000313" key="2">
    <source>
        <dbReference type="EMBL" id="SFE29623.1"/>
    </source>
</evidence>
<dbReference type="OrthoDB" id="2691912at2"/>
<dbReference type="EMBL" id="FONT01000001">
    <property type="protein sequence ID" value="SFE29623.1"/>
    <property type="molecule type" value="Genomic_DNA"/>
</dbReference>
<dbReference type="Proteomes" id="UP000199516">
    <property type="component" value="Unassembled WGS sequence"/>
</dbReference>
<evidence type="ECO:0000313" key="3">
    <source>
        <dbReference type="Proteomes" id="UP000199516"/>
    </source>
</evidence>
<dbReference type="STRING" id="930128.SAMN05192532_101173"/>
<reference evidence="2 3" key="1">
    <citation type="submission" date="2016-10" db="EMBL/GenBank/DDBJ databases">
        <authorList>
            <person name="de Groot N.N."/>
        </authorList>
    </citation>
    <scope>NUCLEOTIDE SEQUENCE [LARGE SCALE GENOMIC DNA]</scope>
    <source>
        <strain evidence="2 3">DSM 23995</strain>
    </source>
</reference>
<keyword evidence="3" id="KW-1185">Reference proteome</keyword>
<protein>
    <recommendedName>
        <fullName evidence="4">LysM domain-containing protein</fullName>
    </recommendedName>
</protein>
<feature type="region of interest" description="Disordered" evidence="1">
    <location>
        <begin position="28"/>
        <end position="58"/>
    </location>
</feature>
<sequence length="126" mass="13672">MKRLLLFIVIVVIGIAVYYDFSEGTLSQQSSGVQTNSSPSEDNTNIDNHISELNGNSSVLDGQKTAEVTVERGQTVLTIVEKLHSGPVPASIQQISDDFQKLNDGLSPNEIKADATYIFPLYTTSP</sequence>
<gene>
    <name evidence="2" type="ORF">SAMN05192532_101173</name>
</gene>
<evidence type="ECO:0000256" key="1">
    <source>
        <dbReference type="SAM" id="MobiDB-lite"/>
    </source>
</evidence>
<proteinExistence type="predicted"/>
<evidence type="ECO:0008006" key="4">
    <source>
        <dbReference type="Google" id="ProtNLM"/>
    </source>
</evidence>
<dbReference type="RefSeq" id="WP_091656179.1">
    <property type="nucleotide sequence ID" value="NZ_FONT01000001.1"/>
</dbReference>
<organism evidence="2 3">
    <name type="scientific">Alteribacillus iranensis</name>
    <dbReference type="NCBI Taxonomy" id="930128"/>
    <lineage>
        <taxon>Bacteria</taxon>
        <taxon>Bacillati</taxon>
        <taxon>Bacillota</taxon>
        <taxon>Bacilli</taxon>
        <taxon>Bacillales</taxon>
        <taxon>Bacillaceae</taxon>
        <taxon>Alteribacillus</taxon>
    </lineage>
</organism>